<sequence length="559" mass="60604">MLRSLLLAATLLTPLPALSQGIAGPYLAARIAGFSNDYSAAGQYYRDLLAQGEDDARILENAMIIYSVLGDFNAATAVADTLDATGQSSQFSASGRMVKALSDERWDDAAALLDEGSIAGPLLDGLLTAWIAAAQGRTSDALAAFDTLGQTEAFAPFAYLHKAYALASVGDYEGADDILSGRAYGVLNATARGVAAHAQILVQLDQRDAAAELLQKANEATSSALLRDLEARITAGETIAYDIVATPLQGMAEAYFVFAALLASDSSTTFTLINARAAISLRPDHVEALVMTAELLEDQNQHKLAADVLAGVPRDDPAFYEAEISRAEILLASDQNEAALEVLAALTRSDADKIEVWAAYADALRRLERFAPAAKAYDRAIAMLSEVTPRNWLLFYTRGIARERLSDWTGAEADFRQALTLNPENPNVLNYLGYGLVEQRIKLDEALGMIERAVAARPNDGFITDSLAWVLYRLGRYDEAVAPMERAVQLEPLDPLINDHLGDVLWSVGRKREARFQWKRALSLDPQEQVERIRRKLDVGLDVVLEEEGGVGPIKTSDK</sequence>
<evidence type="ECO:0000313" key="6">
    <source>
        <dbReference type="Proteomes" id="UP000199283"/>
    </source>
</evidence>
<dbReference type="PROSITE" id="PS50005">
    <property type="entry name" value="TPR"/>
    <property type="match status" value="2"/>
</dbReference>
<dbReference type="InterPro" id="IPR019734">
    <property type="entry name" value="TPR_rpt"/>
</dbReference>
<evidence type="ECO:0000256" key="4">
    <source>
        <dbReference type="SAM" id="SignalP"/>
    </source>
</evidence>
<evidence type="ECO:0000256" key="2">
    <source>
        <dbReference type="ARBA" id="ARBA00022803"/>
    </source>
</evidence>
<dbReference type="RefSeq" id="WP_092763939.1">
    <property type="nucleotide sequence ID" value="NZ_FNZQ01000006.1"/>
</dbReference>
<proteinExistence type="predicted"/>
<dbReference type="Proteomes" id="UP000199283">
    <property type="component" value="Unassembled WGS sequence"/>
</dbReference>
<dbReference type="SUPFAM" id="SSF48452">
    <property type="entry name" value="TPR-like"/>
    <property type="match status" value="3"/>
</dbReference>
<dbReference type="STRING" id="188906.SAMN04488526_2883"/>
<dbReference type="InterPro" id="IPR011990">
    <property type="entry name" value="TPR-like_helical_dom_sf"/>
</dbReference>
<keyword evidence="1" id="KW-0677">Repeat</keyword>
<keyword evidence="2 3" id="KW-0802">TPR repeat</keyword>
<dbReference type="PANTHER" id="PTHR44858:SF17">
    <property type="match status" value="1"/>
</dbReference>
<dbReference type="Pfam" id="PF13432">
    <property type="entry name" value="TPR_16"/>
    <property type="match status" value="2"/>
</dbReference>
<reference evidence="5 6" key="1">
    <citation type="submission" date="2016-10" db="EMBL/GenBank/DDBJ databases">
        <authorList>
            <person name="de Groot N.N."/>
        </authorList>
    </citation>
    <scope>NUCLEOTIDE SEQUENCE [LARGE SCALE GENOMIC DNA]</scope>
    <source>
        <strain evidence="5 6">DSM 14858</strain>
    </source>
</reference>
<feature type="repeat" description="TPR" evidence="3">
    <location>
        <begin position="392"/>
        <end position="425"/>
    </location>
</feature>
<protein>
    <submittedName>
        <fullName evidence="5">Flp pilus assembly protein TadD, contains TPR repeats</fullName>
    </submittedName>
</protein>
<dbReference type="EMBL" id="FNZQ01000006">
    <property type="protein sequence ID" value="SEL53400.1"/>
    <property type="molecule type" value="Genomic_DNA"/>
</dbReference>
<organism evidence="5 6">
    <name type="scientific">Jannaschia helgolandensis</name>
    <dbReference type="NCBI Taxonomy" id="188906"/>
    <lineage>
        <taxon>Bacteria</taxon>
        <taxon>Pseudomonadati</taxon>
        <taxon>Pseudomonadota</taxon>
        <taxon>Alphaproteobacteria</taxon>
        <taxon>Rhodobacterales</taxon>
        <taxon>Roseobacteraceae</taxon>
        <taxon>Jannaschia</taxon>
    </lineage>
</organism>
<evidence type="ECO:0000256" key="1">
    <source>
        <dbReference type="ARBA" id="ARBA00022737"/>
    </source>
</evidence>
<evidence type="ECO:0000313" key="5">
    <source>
        <dbReference type="EMBL" id="SEL53400.1"/>
    </source>
</evidence>
<dbReference type="AlphaFoldDB" id="A0A1H7QZI0"/>
<dbReference type="OrthoDB" id="9766710at2"/>
<gene>
    <name evidence="5" type="ORF">SAMN04488526_2883</name>
</gene>
<accession>A0A1H7QZI0</accession>
<name>A0A1H7QZI0_9RHOB</name>
<dbReference type="SMART" id="SM00028">
    <property type="entry name" value="TPR"/>
    <property type="match status" value="5"/>
</dbReference>
<dbReference type="InterPro" id="IPR050498">
    <property type="entry name" value="Ycf3"/>
</dbReference>
<dbReference type="Gene3D" id="1.25.40.10">
    <property type="entry name" value="Tetratricopeptide repeat domain"/>
    <property type="match status" value="3"/>
</dbReference>
<evidence type="ECO:0000256" key="3">
    <source>
        <dbReference type="PROSITE-ProRule" id="PRU00339"/>
    </source>
</evidence>
<feature type="signal peptide" evidence="4">
    <location>
        <begin position="1"/>
        <end position="19"/>
    </location>
</feature>
<feature type="chain" id="PRO_5011513981" evidence="4">
    <location>
        <begin position="20"/>
        <end position="559"/>
    </location>
</feature>
<feature type="repeat" description="TPR" evidence="3">
    <location>
        <begin position="461"/>
        <end position="494"/>
    </location>
</feature>
<dbReference type="PANTHER" id="PTHR44858">
    <property type="entry name" value="TETRATRICOPEPTIDE REPEAT PROTEIN 6"/>
    <property type="match status" value="1"/>
</dbReference>
<keyword evidence="6" id="KW-1185">Reference proteome</keyword>
<keyword evidence="4" id="KW-0732">Signal</keyword>